<comment type="caution">
    <text evidence="2">The sequence shown here is derived from an EMBL/GenBank/DDBJ whole genome shotgun (WGS) entry which is preliminary data.</text>
</comment>
<feature type="domain" description="SLH" evidence="1">
    <location>
        <begin position="1427"/>
        <end position="1485"/>
    </location>
</feature>
<feature type="domain" description="SLH" evidence="1">
    <location>
        <begin position="1362"/>
        <end position="1426"/>
    </location>
</feature>
<dbReference type="InterPro" id="IPR051465">
    <property type="entry name" value="Cell_Envelope_Struct_Comp"/>
</dbReference>
<dbReference type="InterPro" id="IPR011432">
    <property type="entry name" value="Shr-like_HID"/>
</dbReference>
<dbReference type="Pfam" id="PF00395">
    <property type="entry name" value="SLH"/>
    <property type="match status" value="3"/>
</dbReference>
<dbReference type="Proteomes" id="UP000276128">
    <property type="component" value="Unassembled WGS sequence"/>
</dbReference>
<accession>A0A3S0BQT8</accession>
<keyword evidence="3" id="KW-1185">Reference proteome</keyword>
<dbReference type="Pfam" id="PF07550">
    <property type="entry name" value="Shr-like_HID"/>
    <property type="match status" value="6"/>
</dbReference>
<organism evidence="2 3">
    <name type="scientific">Paenibacillus whitsoniae</name>
    <dbReference type="NCBI Taxonomy" id="2496558"/>
    <lineage>
        <taxon>Bacteria</taxon>
        <taxon>Bacillati</taxon>
        <taxon>Bacillota</taxon>
        <taxon>Bacilli</taxon>
        <taxon>Bacillales</taxon>
        <taxon>Paenibacillaceae</taxon>
        <taxon>Paenibacillus</taxon>
    </lineage>
</organism>
<dbReference type="SUPFAM" id="SSF101898">
    <property type="entry name" value="NHL repeat"/>
    <property type="match status" value="2"/>
</dbReference>
<gene>
    <name evidence="2" type="ORF">EJQ19_28315</name>
</gene>
<dbReference type="OrthoDB" id="9807519at2"/>
<protein>
    <submittedName>
        <fullName evidence="2">DUF1533 domain-containing protein</fullName>
    </submittedName>
</protein>
<reference evidence="2 3" key="1">
    <citation type="submission" date="2018-12" db="EMBL/GenBank/DDBJ databases">
        <title>Bacillus ochoae sp. nov., Paenibacillus whitsoniae sp. nov., Paenibacillus spiritus sp. nov. Isolated from the Mars Exploration Rover during spacecraft assembly.</title>
        <authorList>
            <person name="Seuylemezian A."/>
            <person name="Vaishampayan P."/>
        </authorList>
    </citation>
    <scope>NUCLEOTIDE SEQUENCE [LARGE SCALE GENOMIC DNA]</scope>
    <source>
        <strain evidence="2 3">MER 54</strain>
    </source>
</reference>
<evidence type="ECO:0000313" key="3">
    <source>
        <dbReference type="Proteomes" id="UP000276128"/>
    </source>
</evidence>
<evidence type="ECO:0000259" key="1">
    <source>
        <dbReference type="PROSITE" id="PS51272"/>
    </source>
</evidence>
<sequence>MTNFDGEMEVEMKLHIAWKKALHLLLALALVVPGLLWSQSQTFASGPAWRDIKSNADSGASYLAGENGKLYLLYSNKILVRGASDANWSKLVDLPANTFTQANKLVVRNGDLYILDHGNESAYPNAIPSKIMKSSDNGQTWTDVPGPAGGFPTLNGDYLSAIFFDTQGNLYAVSFFAVYKRDKTTEAWTVINAKPNALSKSYRISSAGVDAAGNLYSIMYELNDMGAFPPLPTAVYRWDGNAWATVNVTLPAGNMWMFVDASGVIHMANGSTNFMLSSKPHIYTFDGSSLHNTATTSNMNWTIGGVVFDGEYYYILDYSPDGIIRTTSPTFGNLKAPPTLTGDTTDNDTTHAIELVYAEDADWLAAITSVEFSPSAPSAQADWTQPGKITITGLTKGGSYTVKVKATGYSNATAVQTVSLVPSVWYDITADSSMLAPVLSVSGAVYSVQLGEEGLFFRSESDMKWQSEAWPPQEEFGSVYTYVARGNDRYIGDLTNPMTPNSIVVRISTDSGSSWSSYPLPQNAVTDGALNPLTVSQTGAVYLFGSKNLFKLDESRNWSQIPVLPDAGDDKFAYTGVAVNAAGKVFANIRKYNLQQPLNNTAKLYQLDTSGSTPQWTVVADSPSAVLNLYTDTAGGMHASTGAVLFGETPGAYVYQFDENGFTQAATLDSLAQAKYGVAYENGYYYIVDGDDYQTIRTTNPNFNTGLASPALTADTSDNDDANTLDLTFEDDADWRSQITSVTFKKSGTVVEATYQMSPGVLHVMQPLEGGTYTIEIAATGYRKSTVQQTVLITAPILTADTTNNDDAHGLDLTFTDNANWRSQITSVTFKKNGSIVEAAYQVSPGVLHVTQPLEGGTYTIEIAAAGYRKSTVQQTVLITAPTLTADTSDNDDAHGLDLTFTDNADWRSQISNVTFEKNGTFVEASYQVSSGVLHVTQPLEAGIYTIEIAAAGYTKSTAEQTVLITAPTLTADTSGNDDSHELELTFTDNADWRSQITSVTIQKNGIIVEAPYEVLPGVLHVTKKLEAGTYTIEIAATGYTTSTVEQTVLITAPTLTADSTNNDTDYDIEITFTDNALWRSALTSVAYNGQTADSSTYVLSEGKLLVKKGTLPAGTAEIRVKAAGYLDATVTQDILAVPSQSDSSSNTGADTPNTEIITIDVLGGSSSGSVVSQAEIVRTKDDKGIKHDKVSLTSELAARAVDALKSTGTGQAVIVVPDTKDEVADIQVSLPREALGKLTNAGVGLTIETRGASIQIPVASLSASSGDLYFHVVPVKDIAAQQEVGERAKTNGASEDVQNAAVVGRPMTIETNLQSQPVQLTLPLGDYTADIDSRLMVYIEHSDGTKEWVKGEQVSDDAGKPAIRFTVSKFSTFTIIDAKSALPIQAYIEGYEDGTFRPEAAVTRGQLAAMLDRLYGNRAATSDVKAPAYKDSQQFPAWAVKAISVISALGFMDGYEDGEFKEDRAVTRAEAAAIFARVSGLSLKNTAPSFTDTQGHWAAGAIEAAAQTGMLEGYEDGSFAPDRALSRAEAVTLLNRVIGRPALTGKPQLWSDVPATYWAFGAIQAASSNSNVER</sequence>
<feature type="domain" description="SLH" evidence="1">
    <location>
        <begin position="1486"/>
        <end position="1549"/>
    </location>
</feature>
<dbReference type="PANTHER" id="PTHR43308">
    <property type="entry name" value="OUTER MEMBRANE PROTEIN ALPHA-RELATED"/>
    <property type="match status" value="1"/>
</dbReference>
<dbReference type="CDD" id="cd15482">
    <property type="entry name" value="Sialidase_non-viral"/>
    <property type="match status" value="1"/>
</dbReference>
<dbReference type="EMBL" id="RXHU01000107">
    <property type="protein sequence ID" value="RTE03029.1"/>
    <property type="molecule type" value="Genomic_DNA"/>
</dbReference>
<dbReference type="PROSITE" id="PS51272">
    <property type="entry name" value="SLH"/>
    <property type="match status" value="3"/>
</dbReference>
<name>A0A3S0BQT8_9BACL</name>
<evidence type="ECO:0000313" key="2">
    <source>
        <dbReference type="EMBL" id="RTE03029.1"/>
    </source>
</evidence>
<dbReference type="InterPro" id="IPR001119">
    <property type="entry name" value="SLH_dom"/>
</dbReference>
<proteinExistence type="predicted"/>